<name>A0A7J3YV31_9CREN</name>
<proteinExistence type="predicted"/>
<evidence type="ECO:0000313" key="1">
    <source>
        <dbReference type="EMBL" id="HHP92172.1"/>
    </source>
</evidence>
<organism evidence="1">
    <name type="scientific">Ignisphaera aggregans</name>
    <dbReference type="NCBI Taxonomy" id="334771"/>
    <lineage>
        <taxon>Archaea</taxon>
        <taxon>Thermoproteota</taxon>
        <taxon>Thermoprotei</taxon>
        <taxon>Desulfurococcales</taxon>
        <taxon>Desulfurococcaceae</taxon>
        <taxon>Ignisphaera</taxon>
    </lineage>
</organism>
<dbReference type="EMBL" id="DRYU01000021">
    <property type="protein sequence ID" value="HHP92172.1"/>
    <property type="molecule type" value="Genomic_DNA"/>
</dbReference>
<gene>
    <name evidence="1" type="ORF">ENM70_00875</name>
</gene>
<dbReference type="InterPro" id="IPR027417">
    <property type="entry name" value="P-loop_NTPase"/>
</dbReference>
<reference evidence="1" key="1">
    <citation type="journal article" date="2020" name="mSystems">
        <title>Genome- and Community-Level Interaction Insights into Carbon Utilization and Element Cycling Functions of Hydrothermarchaeota in Hydrothermal Sediment.</title>
        <authorList>
            <person name="Zhou Z."/>
            <person name="Liu Y."/>
            <person name="Xu W."/>
            <person name="Pan J."/>
            <person name="Luo Z.H."/>
            <person name="Li M."/>
        </authorList>
    </citation>
    <scope>NUCLEOTIDE SEQUENCE [LARGE SCALE GENOMIC DNA]</scope>
    <source>
        <strain evidence="1">SpSt-1109</strain>
    </source>
</reference>
<comment type="caution">
    <text evidence="1">The sequence shown here is derived from an EMBL/GenBank/DDBJ whole genome shotgun (WGS) entry which is preliminary data.</text>
</comment>
<sequence>MVARKRYSKTLIKVLLRIVPKPTITILLDIDPSIAYCRKGGEKSMSELLVLRSLYRRFIISIDGKIVDASGSKMDVFKEVLDRIREVGLGLESIKAWEW</sequence>
<protein>
    <submittedName>
        <fullName evidence="1">Uncharacterized protein</fullName>
    </submittedName>
</protein>
<dbReference type="AlphaFoldDB" id="A0A7J3YV31"/>
<accession>A0A7J3YV31</accession>
<dbReference type="Gene3D" id="3.40.50.300">
    <property type="entry name" value="P-loop containing nucleotide triphosphate hydrolases"/>
    <property type="match status" value="1"/>
</dbReference>